<evidence type="ECO:0000256" key="1">
    <source>
        <dbReference type="ARBA" id="ARBA00022598"/>
    </source>
</evidence>
<comment type="caution">
    <text evidence="7">The sequence shown here is derived from an EMBL/GenBank/DDBJ whole genome shotgun (WGS) entry which is preliminary data.</text>
</comment>
<dbReference type="GO" id="GO:0050567">
    <property type="term" value="F:glutaminyl-tRNA synthase (glutamine-hydrolyzing) activity"/>
    <property type="evidence" value="ECO:0007669"/>
    <property type="project" value="TreeGrafter"/>
</dbReference>
<evidence type="ECO:0000256" key="2">
    <source>
        <dbReference type="ARBA" id="ARBA00022741"/>
    </source>
</evidence>
<dbReference type="GO" id="GO:0030956">
    <property type="term" value="C:glutamyl-tRNA(Gln) amidotransferase complex"/>
    <property type="evidence" value="ECO:0007669"/>
    <property type="project" value="TreeGrafter"/>
</dbReference>
<evidence type="ECO:0000313" key="8">
    <source>
        <dbReference type="Proteomes" id="UP000724874"/>
    </source>
</evidence>
<dbReference type="PANTHER" id="PTHR11659">
    <property type="entry name" value="GLUTAMYL-TRNA GLN AMIDOTRANSFERASE SUBUNIT B MITOCHONDRIAL AND PROKARYOTIC PET112-RELATED"/>
    <property type="match status" value="1"/>
</dbReference>
<dbReference type="EMBL" id="JADNYJ010000001">
    <property type="protein sequence ID" value="KAF8914338.1"/>
    <property type="molecule type" value="Genomic_DNA"/>
</dbReference>
<dbReference type="SUPFAM" id="SSF89095">
    <property type="entry name" value="GatB/YqeY motif"/>
    <property type="match status" value="1"/>
</dbReference>
<dbReference type="InterPro" id="IPR003789">
    <property type="entry name" value="Asn/Gln_tRNA_amidoTrase-B-like"/>
</dbReference>
<feature type="domain" description="Asn/Gln amidotransferase" evidence="6">
    <location>
        <begin position="280"/>
        <end position="431"/>
    </location>
</feature>
<dbReference type="PANTHER" id="PTHR11659:SF0">
    <property type="entry name" value="GLUTAMYL-TRNA(GLN) AMIDOTRANSFERASE SUBUNIT B, MITOCHONDRIAL"/>
    <property type="match status" value="1"/>
</dbReference>
<gene>
    <name evidence="7" type="ORF">CPB84DRAFT_1811677</name>
</gene>
<evidence type="ECO:0000313" key="7">
    <source>
        <dbReference type="EMBL" id="KAF8914338.1"/>
    </source>
</evidence>
<dbReference type="AlphaFoldDB" id="A0A9P5NZE4"/>
<dbReference type="GO" id="GO:0070681">
    <property type="term" value="P:glutaminyl-tRNAGln biosynthesis via transamidation"/>
    <property type="evidence" value="ECO:0007669"/>
    <property type="project" value="TreeGrafter"/>
</dbReference>
<dbReference type="SMART" id="SM00845">
    <property type="entry name" value="GatB_Yqey"/>
    <property type="match status" value="1"/>
</dbReference>
<dbReference type="InterPro" id="IPR017959">
    <property type="entry name" value="Asn/Gln-tRNA_amidoTrfase_suB/E"/>
</dbReference>
<keyword evidence="3" id="KW-0067">ATP-binding</keyword>
<comment type="catalytic activity">
    <reaction evidence="5">
        <text>L-glutamyl-tRNA(Gln) + L-glutamine + ATP + H2O = L-glutaminyl-tRNA(Gln) + L-glutamate + ADP + phosphate + H(+)</text>
        <dbReference type="Rhea" id="RHEA:17521"/>
        <dbReference type="Rhea" id="RHEA-COMP:9681"/>
        <dbReference type="Rhea" id="RHEA-COMP:9684"/>
        <dbReference type="ChEBI" id="CHEBI:15377"/>
        <dbReference type="ChEBI" id="CHEBI:15378"/>
        <dbReference type="ChEBI" id="CHEBI:29985"/>
        <dbReference type="ChEBI" id="CHEBI:30616"/>
        <dbReference type="ChEBI" id="CHEBI:43474"/>
        <dbReference type="ChEBI" id="CHEBI:58359"/>
        <dbReference type="ChEBI" id="CHEBI:78520"/>
        <dbReference type="ChEBI" id="CHEBI:78521"/>
        <dbReference type="ChEBI" id="CHEBI:456216"/>
    </reaction>
</comment>
<dbReference type="InterPro" id="IPR018027">
    <property type="entry name" value="Asn/Gln_amidotransferase"/>
</dbReference>
<protein>
    <recommendedName>
        <fullName evidence="6">Asn/Gln amidotransferase domain-containing protein</fullName>
    </recommendedName>
</protein>
<organism evidence="7 8">
    <name type="scientific">Gymnopilus junonius</name>
    <name type="common">Spectacular rustgill mushroom</name>
    <name type="synonym">Gymnopilus spectabilis subsp. junonius</name>
    <dbReference type="NCBI Taxonomy" id="109634"/>
    <lineage>
        <taxon>Eukaryota</taxon>
        <taxon>Fungi</taxon>
        <taxon>Dikarya</taxon>
        <taxon>Basidiomycota</taxon>
        <taxon>Agaricomycotina</taxon>
        <taxon>Agaricomycetes</taxon>
        <taxon>Agaricomycetidae</taxon>
        <taxon>Agaricales</taxon>
        <taxon>Agaricineae</taxon>
        <taxon>Hymenogastraceae</taxon>
        <taxon>Gymnopilus</taxon>
    </lineage>
</organism>
<proteinExistence type="predicted"/>
<dbReference type="Proteomes" id="UP000724874">
    <property type="component" value="Unassembled WGS sequence"/>
</dbReference>
<dbReference type="InterPro" id="IPR014746">
    <property type="entry name" value="Gln_synth/guanido_kin_cat_dom"/>
</dbReference>
<name>A0A9P5NZE4_GYMJU</name>
<keyword evidence="4" id="KW-0648">Protein biosynthesis</keyword>
<dbReference type="Pfam" id="PF02637">
    <property type="entry name" value="GatB_Yqey"/>
    <property type="match status" value="1"/>
</dbReference>
<dbReference type="GO" id="GO:0032543">
    <property type="term" value="P:mitochondrial translation"/>
    <property type="evidence" value="ECO:0007669"/>
    <property type="project" value="TreeGrafter"/>
</dbReference>
<dbReference type="InterPro" id="IPR006075">
    <property type="entry name" value="Asn/Gln-tRNA_Trfase_suB/E_cat"/>
</dbReference>
<accession>A0A9P5NZE4</accession>
<dbReference type="SUPFAM" id="SSF55931">
    <property type="entry name" value="Glutamine synthetase/guanido kinase"/>
    <property type="match status" value="1"/>
</dbReference>
<dbReference type="PROSITE" id="PS01234">
    <property type="entry name" value="GATB"/>
    <property type="match status" value="1"/>
</dbReference>
<dbReference type="GO" id="GO:0005524">
    <property type="term" value="F:ATP binding"/>
    <property type="evidence" value="ECO:0007669"/>
    <property type="project" value="UniProtKB-KW"/>
</dbReference>
<sequence length="436" mass="48013">MSLFASRVSLGRRSFYDLRTYQEDPRWPGWQVISRQKLFSESLTSNLDDSPNTHVSPFDAAYPGTLPVTLFLLDLPSGYQITNNTVSPVATNGELEIPVSDSSSIIVRIKQIQLEQVHTAKSTFDPRTSKSYIDLNRAGTGLMEIVSEPDIRSPEEAGTYVRTLQSILRAVGSSDGNMEQGSLRCDVNVSLNRKGDPPGTRCEIKNLNSVRFMMAAISLAVPQETRGFDENTFETFRLRSKEDAPDYRYMPDPNLGVLVLSEEKQQSLDVLLNVDNGVVHYFEQLCQAPSRNGQKRDPAVLLNWLTHELLGQLSARQETFSANPLSAEQFGELIDLVQERTITGTSGKLLLRYMLTSPSSRSLEKFATELELIALDSTSSLGSSASTELEGLCKAAIAALPSEVTAFRAGNKNSRGRADAAATRSLVEKLVLSKPV</sequence>
<dbReference type="GO" id="GO:0005739">
    <property type="term" value="C:mitochondrion"/>
    <property type="evidence" value="ECO:0007669"/>
    <property type="project" value="TreeGrafter"/>
</dbReference>
<evidence type="ECO:0000259" key="6">
    <source>
        <dbReference type="SMART" id="SM00845"/>
    </source>
</evidence>
<dbReference type="InterPro" id="IPR017958">
    <property type="entry name" value="Gln-tRNA_amidoTrfase_suB_CS"/>
</dbReference>
<evidence type="ECO:0000256" key="3">
    <source>
        <dbReference type="ARBA" id="ARBA00022840"/>
    </source>
</evidence>
<keyword evidence="2" id="KW-0547">Nucleotide-binding</keyword>
<evidence type="ECO:0000256" key="5">
    <source>
        <dbReference type="ARBA" id="ARBA00047913"/>
    </source>
</evidence>
<dbReference type="OrthoDB" id="1722066at2759"/>
<reference evidence="7" key="1">
    <citation type="submission" date="2020-11" db="EMBL/GenBank/DDBJ databases">
        <authorList>
            <consortium name="DOE Joint Genome Institute"/>
            <person name="Ahrendt S."/>
            <person name="Riley R."/>
            <person name="Andreopoulos W."/>
            <person name="LaButti K."/>
            <person name="Pangilinan J."/>
            <person name="Ruiz-duenas F.J."/>
            <person name="Barrasa J.M."/>
            <person name="Sanchez-Garcia M."/>
            <person name="Camarero S."/>
            <person name="Miyauchi S."/>
            <person name="Serrano A."/>
            <person name="Linde D."/>
            <person name="Babiker R."/>
            <person name="Drula E."/>
            <person name="Ayuso-Fernandez I."/>
            <person name="Pacheco R."/>
            <person name="Padilla G."/>
            <person name="Ferreira P."/>
            <person name="Barriuso J."/>
            <person name="Kellner H."/>
            <person name="Castanera R."/>
            <person name="Alfaro M."/>
            <person name="Ramirez L."/>
            <person name="Pisabarro A.G."/>
            <person name="Kuo A."/>
            <person name="Tritt A."/>
            <person name="Lipzen A."/>
            <person name="He G."/>
            <person name="Yan M."/>
            <person name="Ng V."/>
            <person name="Cullen D."/>
            <person name="Martin F."/>
            <person name="Rosso M.-N."/>
            <person name="Henrissat B."/>
            <person name="Hibbett D."/>
            <person name="Martinez A.T."/>
            <person name="Grigoriev I.V."/>
        </authorList>
    </citation>
    <scope>NUCLEOTIDE SEQUENCE</scope>
    <source>
        <strain evidence="7">AH 44721</strain>
    </source>
</reference>
<evidence type="ECO:0000256" key="4">
    <source>
        <dbReference type="ARBA" id="ARBA00022917"/>
    </source>
</evidence>
<keyword evidence="1" id="KW-0436">Ligase</keyword>
<dbReference type="Pfam" id="PF02934">
    <property type="entry name" value="GatB_N"/>
    <property type="match status" value="2"/>
</dbReference>
<keyword evidence="8" id="KW-1185">Reference proteome</keyword>